<evidence type="ECO:0000313" key="10">
    <source>
        <dbReference type="EMBL" id="KAE8259271.1"/>
    </source>
</evidence>
<comment type="caution">
    <text evidence="10">The sequence shown here is derived from an EMBL/GenBank/DDBJ whole genome shotgun (WGS) entry which is preliminary data.</text>
</comment>
<evidence type="ECO:0000259" key="8">
    <source>
        <dbReference type="PROSITE" id="PS50048"/>
    </source>
</evidence>
<dbReference type="CDD" id="cd12148">
    <property type="entry name" value="fungal_TF_MHR"/>
    <property type="match status" value="1"/>
</dbReference>
<feature type="compositionally biased region" description="Low complexity" evidence="7">
    <location>
        <begin position="135"/>
        <end position="181"/>
    </location>
</feature>
<keyword evidence="3" id="KW-0805">Transcription regulation</keyword>
<dbReference type="InterPro" id="IPR001138">
    <property type="entry name" value="Zn2Cys6_DnaBD"/>
</dbReference>
<dbReference type="EMBL" id="CAJHJG010002513">
    <property type="protein sequence ID" value="CAD6920700.1"/>
    <property type="molecule type" value="Genomic_DNA"/>
</dbReference>
<evidence type="ECO:0000256" key="4">
    <source>
        <dbReference type="ARBA" id="ARBA00023125"/>
    </source>
</evidence>
<feature type="compositionally biased region" description="Low complexity" evidence="7">
    <location>
        <begin position="97"/>
        <end position="111"/>
    </location>
</feature>
<evidence type="ECO:0000313" key="12">
    <source>
        <dbReference type="Proteomes" id="UP000836402"/>
    </source>
</evidence>
<feature type="domain" description="Zn(2)-C6 fungal-type" evidence="8">
    <location>
        <begin position="348"/>
        <end position="381"/>
    </location>
</feature>
<keyword evidence="2" id="KW-0479">Metal-binding</keyword>
<feature type="compositionally biased region" description="Low complexity" evidence="7">
    <location>
        <begin position="1"/>
        <end position="10"/>
    </location>
</feature>
<dbReference type="InterPro" id="IPR036864">
    <property type="entry name" value="Zn2-C6_fun-type_DNA-bd_sf"/>
</dbReference>
<feature type="compositionally biased region" description="Basic and acidic residues" evidence="7">
    <location>
        <begin position="409"/>
        <end position="439"/>
    </location>
</feature>
<reference evidence="10" key="1">
    <citation type="submission" date="2016-04" db="EMBL/GenBank/DDBJ databases">
        <authorList>
            <person name="Nguyen H.D."/>
            <person name="Kesanakurti P."/>
            <person name="Cullis J."/>
            <person name="Levesque C.A."/>
            <person name="Hambleton S."/>
        </authorList>
    </citation>
    <scope>NUCLEOTIDE SEQUENCE</scope>
    <source>
        <strain evidence="10">DAOMC 238032</strain>
    </source>
</reference>
<keyword evidence="12" id="KW-1185">Reference proteome</keyword>
<dbReference type="GO" id="GO:0008270">
    <property type="term" value="F:zinc ion binding"/>
    <property type="evidence" value="ECO:0007669"/>
    <property type="project" value="InterPro"/>
</dbReference>
<dbReference type="PROSITE" id="PS00463">
    <property type="entry name" value="ZN2_CY6_FUNGAL_1"/>
    <property type="match status" value="1"/>
</dbReference>
<dbReference type="EMBL" id="LWDD02000533">
    <property type="protein sequence ID" value="KAE8259271.1"/>
    <property type="molecule type" value="Genomic_DNA"/>
</dbReference>
<evidence type="ECO:0000256" key="5">
    <source>
        <dbReference type="ARBA" id="ARBA00023163"/>
    </source>
</evidence>
<feature type="region of interest" description="Disordered" evidence="7">
    <location>
        <begin position="497"/>
        <end position="532"/>
    </location>
</feature>
<dbReference type="InterPro" id="IPR007219">
    <property type="entry name" value="XnlR_reg_dom"/>
</dbReference>
<reference evidence="9" key="3">
    <citation type="submission" date="2020-10" db="EMBL/GenBank/DDBJ databases">
        <authorList>
            <person name="Sedaghatjoo S."/>
        </authorList>
    </citation>
    <scope>NUCLEOTIDE SEQUENCE</scope>
    <source>
        <strain evidence="9">AZH3</strain>
    </source>
</reference>
<accession>A0A177U968</accession>
<feature type="region of interest" description="Disordered" evidence="7">
    <location>
        <begin position="409"/>
        <end position="462"/>
    </location>
</feature>
<feature type="compositionally biased region" description="Polar residues" evidence="7">
    <location>
        <begin position="182"/>
        <end position="196"/>
    </location>
</feature>
<keyword evidence="5" id="KW-0804">Transcription</keyword>
<feature type="compositionally biased region" description="Polar residues" evidence="7">
    <location>
        <begin position="45"/>
        <end position="56"/>
    </location>
</feature>
<dbReference type="PANTHER" id="PTHR31845">
    <property type="entry name" value="FINGER DOMAIN PROTEIN, PUTATIVE-RELATED"/>
    <property type="match status" value="1"/>
</dbReference>
<organism evidence="10 11">
    <name type="scientific">Tilletia caries</name>
    <name type="common">wheat bunt fungus</name>
    <dbReference type="NCBI Taxonomy" id="13290"/>
    <lineage>
        <taxon>Eukaryota</taxon>
        <taxon>Fungi</taxon>
        <taxon>Dikarya</taxon>
        <taxon>Basidiomycota</taxon>
        <taxon>Ustilaginomycotina</taxon>
        <taxon>Exobasidiomycetes</taxon>
        <taxon>Tilletiales</taxon>
        <taxon>Tilletiaceae</taxon>
        <taxon>Tilletia</taxon>
    </lineage>
</organism>
<dbReference type="GO" id="GO:0000976">
    <property type="term" value="F:transcription cis-regulatory region binding"/>
    <property type="evidence" value="ECO:0007669"/>
    <property type="project" value="TreeGrafter"/>
</dbReference>
<evidence type="ECO:0000256" key="2">
    <source>
        <dbReference type="ARBA" id="ARBA00022723"/>
    </source>
</evidence>
<proteinExistence type="predicted"/>
<reference evidence="10" key="2">
    <citation type="journal article" date="2019" name="IMA Fungus">
        <title>Genome sequencing and comparison of five Tilletia species to identify candidate genes for the detection of regulated species infecting wheat.</title>
        <authorList>
            <person name="Nguyen H.D.T."/>
            <person name="Sultana T."/>
            <person name="Kesanakurti P."/>
            <person name="Hambleton S."/>
        </authorList>
    </citation>
    <scope>NUCLEOTIDE SEQUENCE</scope>
    <source>
        <strain evidence="10">DAOMC 238032</strain>
    </source>
</reference>
<dbReference type="Gene3D" id="4.10.240.10">
    <property type="entry name" value="Zn(2)-C6 fungal-type DNA-binding domain"/>
    <property type="match status" value="1"/>
</dbReference>
<dbReference type="Proteomes" id="UP000077671">
    <property type="component" value="Unassembled WGS sequence"/>
</dbReference>
<dbReference type="Pfam" id="PF04082">
    <property type="entry name" value="Fungal_trans"/>
    <property type="match status" value="1"/>
</dbReference>
<dbReference type="SUPFAM" id="SSF57701">
    <property type="entry name" value="Zn2/Cys6 DNA-binding domain"/>
    <property type="match status" value="1"/>
</dbReference>
<feature type="region of interest" description="Disordered" evidence="7">
    <location>
        <begin position="1"/>
        <end position="348"/>
    </location>
</feature>
<evidence type="ECO:0000256" key="1">
    <source>
        <dbReference type="ARBA" id="ARBA00004123"/>
    </source>
</evidence>
<evidence type="ECO:0000313" key="9">
    <source>
        <dbReference type="EMBL" id="CAD6920700.1"/>
    </source>
</evidence>
<dbReference type="PANTHER" id="PTHR31845:SF19">
    <property type="entry name" value="TRANSCRIPTION FACTOR DOMAIN-CONTAINING PROTEIN"/>
    <property type="match status" value="1"/>
</dbReference>
<evidence type="ECO:0000313" key="11">
    <source>
        <dbReference type="Proteomes" id="UP000077671"/>
    </source>
</evidence>
<gene>
    <name evidence="10" type="ORF">A4X03_0g4137</name>
    <name evidence="9" type="ORF">JKIAZH3_G5953</name>
</gene>
<feature type="compositionally biased region" description="Low complexity" evidence="7">
    <location>
        <begin position="18"/>
        <end position="34"/>
    </location>
</feature>
<keyword evidence="6" id="KW-0539">Nucleus</keyword>
<name>A0A177U968_9BASI</name>
<dbReference type="Proteomes" id="UP000836402">
    <property type="component" value="Unassembled WGS sequence"/>
</dbReference>
<dbReference type="GO" id="GO:0005634">
    <property type="term" value="C:nucleus"/>
    <property type="evidence" value="ECO:0007669"/>
    <property type="project" value="UniProtKB-SubCell"/>
</dbReference>
<dbReference type="GO" id="GO:0000981">
    <property type="term" value="F:DNA-binding transcription factor activity, RNA polymerase II-specific"/>
    <property type="evidence" value="ECO:0007669"/>
    <property type="project" value="InterPro"/>
</dbReference>
<comment type="subcellular location">
    <subcellularLocation>
        <location evidence="1">Nucleus</location>
    </subcellularLocation>
</comment>
<sequence>MSSSAAASMDAARRERGASPVPGAAASPPSTAFAPGPPPLPKHSSFFTPNEPSSRASPYVAPTPPQTSSSFAQGGVPSFLERGNSDAFKYNVLPALGSSGPSTSRTGPNSPRLKRMSSSASSLMPDATGSFPGWSGAPSTASSGSSISGALHGPTGPRRGSSPSYGGGSSKPLGSLSHSASTGHLQIGASSASFNTPPMHGPGGGGGGPSSSPAFAHTYRNGASSVRQGHHDLSMYAPSRHPESHHDQQPSSSHLPRVASFSGKPDSGAQPSRRSRDGAPISSTPQTWHSKGSNNPDEPSLVNHSHENDSANHSQAPQEPDLPNEPSNGDDGNDASQHSVNSSDRKVSCLECRTSKVKCTGKTADNKACARCQRICRQCIFAEHRRGRRPDVQKFQKLEKSLESVTKAFDDFRKTQDPESKGEPDSKQGKAPEREEPAKKKQRKGNNAPPRETSPALAPHEITYVNPEMAVAGSSRRVSLQMPGAPVHPAASVLEHSNGFESDPRHGESVGQIPVGEPGSHREPVWYGGNGSVGHPMPPGPLLIRPPLAADSRSRAITIGCHVSLPDCDMGCDPIARNVITMREACELFETFMKLQNQYLSTLDFELHTFEFVRDRSPFLLTVICIGAARLTEVGNNAAPRLQHFLDTVLLPAIWQGGLRSVEIVQGLTMLSAFHDVPNTSANDLTWQYITLAYGQAIQLGLNLRPKLSQQAPVIEQRLARNGERAWLMLFLLESLSAQHLGRRSMFNVDRFIGSSDSWHHNVVALPADRNIVALVQLRRTQIRLHDLFESTIADPATGEPALTAYRFDIFIRTCMGELDTWKSLWYDSVTWAPHEQGLSREILFAYLAANLNQCVLALRACPGGDTAASILRQASRTAVDALNVLIVFEWPDLVFTVNQNVVIASYCAILALRMTTHEKRWMGAGAIDPLYIFDLVDKLVVSLSQAGTLLRRSGTALTYASYLGAILDHYESQHEAAQYEAGRSGGNGTATFVHKRRRAPEMNVHEFEASPVGVIMIPKHPHSGMPALVNPPRASLFSDMTFFDTFFEEL</sequence>
<protein>
    <recommendedName>
        <fullName evidence="8">Zn(2)-C6 fungal-type domain-containing protein</fullName>
    </recommendedName>
</protein>
<evidence type="ECO:0000256" key="7">
    <source>
        <dbReference type="SAM" id="MobiDB-lite"/>
    </source>
</evidence>
<dbReference type="PROSITE" id="PS50048">
    <property type="entry name" value="ZN2_CY6_FUNGAL_2"/>
    <property type="match status" value="1"/>
</dbReference>
<evidence type="ECO:0000256" key="3">
    <source>
        <dbReference type="ARBA" id="ARBA00023015"/>
    </source>
</evidence>
<dbReference type="InterPro" id="IPR051089">
    <property type="entry name" value="prtT"/>
</dbReference>
<dbReference type="AlphaFoldDB" id="A0A177U968"/>
<dbReference type="CDD" id="cd00067">
    <property type="entry name" value="GAL4"/>
    <property type="match status" value="1"/>
</dbReference>
<feature type="compositionally biased region" description="Polar residues" evidence="7">
    <location>
        <begin position="281"/>
        <end position="297"/>
    </location>
</feature>
<keyword evidence="4" id="KW-0238">DNA-binding</keyword>
<dbReference type="GO" id="GO:0006351">
    <property type="term" value="P:DNA-templated transcription"/>
    <property type="evidence" value="ECO:0007669"/>
    <property type="project" value="InterPro"/>
</dbReference>
<evidence type="ECO:0000256" key="6">
    <source>
        <dbReference type="ARBA" id="ARBA00023242"/>
    </source>
</evidence>